<reference evidence="2 3" key="1">
    <citation type="submission" date="2020-03" db="EMBL/GenBank/DDBJ databases">
        <title>A novel species.</title>
        <authorList>
            <person name="Gao J."/>
        </authorList>
    </citation>
    <scope>NUCLEOTIDE SEQUENCE [LARGE SCALE GENOMIC DNA]</scope>
    <source>
        <strain evidence="2 3">QMT-12</strain>
    </source>
</reference>
<protein>
    <submittedName>
        <fullName evidence="2">Chromosome partitioning protein ParB</fullName>
    </submittedName>
</protein>
<dbReference type="AlphaFoldDB" id="A0A6G9GXH5"/>
<evidence type="ECO:0000313" key="3">
    <source>
        <dbReference type="Proteomes" id="UP000501179"/>
    </source>
</evidence>
<gene>
    <name evidence="2" type="ORF">HA039_12160</name>
</gene>
<evidence type="ECO:0000256" key="1">
    <source>
        <dbReference type="SAM" id="SignalP"/>
    </source>
</evidence>
<dbReference type="InterPro" id="IPR036086">
    <property type="entry name" value="ParB/Sulfiredoxin_sf"/>
</dbReference>
<keyword evidence="3" id="KW-1185">Reference proteome</keyword>
<dbReference type="Gene3D" id="1.10.8.10">
    <property type="entry name" value="DNA helicase RuvA subunit, C-terminal domain"/>
    <property type="match status" value="1"/>
</dbReference>
<dbReference type="CDD" id="cd16390">
    <property type="entry name" value="ParB_N_Srx_like"/>
    <property type="match status" value="1"/>
</dbReference>
<dbReference type="Gene3D" id="3.90.1530.10">
    <property type="entry name" value="Conserved hypothetical protein from pyrococcus furiosus pfu- 392566-001, ParB domain"/>
    <property type="match status" value="1"/>
</dbReference>
<keyword evidence="1" id="KW-0732">Signal</keyword>
<organism evidence="2 3">
    <name type="scientific">Streptomyces liangshanensis</name>
    <dbReference type="NCBI Taxonomy" id="2717324"/>
    <lineage>
        <taxon>Bacteria</taxon>
        <taxon>Bacillati</taxon>
        <taxon>Actinomycetota</taxon>
        <taxon>Actinomycetes</taxon>
        <taxon>Kitasatosporales</taxon>
        <taxon>Streptomycetaceae</taxon>
        <taxon>Streptomyces</taxon>
    </lineage>
</organism>
<feature type="signal peptide" evidence="1">
    <location>
        <begin position="1"/>
        <end position="40"/>
    </location>
</feature>
<dbReference type="RefSeq" id="WP_167028027.1">
    <property type="nucleotide sequence ID" value="NZ_CP050177.1"/>
</dbReference>
<sequence>MSGSSRTPSQPRGARALAGGLAAGALVLGTLLTGSGPALAADAPATVPAAPVSCTGPNAAALCARPGDLLDVTLDQLHPTQPAIGFDQIYYKLGRYSSPKDEQAGDLNKRFDDWCETNGQEEAASALPGARISDPSSFTCTVAVGDETPDTLAQMKTVVVGPGGALYLTDGHHTLTSFLETPDGGPRTHIRLRVTGNLSTLSTAAFWKTMQDNKWVWLRDEKNDPITVDQLPTRLGLASFHDDPYRGLVYLTRDIGYQAPAEAAEFLEFSWGTWLRGRLDLASYDLRDPASYLSAVRTASEAMSATPGDTEITPGLTADQAGRMAAWNDGKKPTGGEFGKLGLPLSDKKPGKLAFALDYRAKVAVPPACTKTLTGAYTGPLVVTSGVTCLDRTRLTGPVVVRAGASLVSRGADITGPVQAVGARTVSLCGTRLTGPLSVVNTTDRLTLSGPGCTANTLNGPVQLVGNPAEAPVPAPAG</sequence>
<dbReference type="KEGG" id="slia:HA039_12160"/>
<dbReference type="EMBL" id="CP050177">
    <property type="protein sequence ID" value="QIQ02983.1"/>
    <property type="molecule type" value="Genomic_DNA"/>
</dbReference>
<proteinExistence type="predicted"/>
<evidence type="ECO:0000313" key="2">
    <source>
        <dbReference type="EMBL" id="QIQ02983.1"/>
    </source>
</evidence>
<name>A0A6G9GXH5_9ACTN</name>
<feature type="chain" id="PRO_5026042067" evidence="1">
    <location>
        <begin position="41"/>
        <end position="478"/>
    </location>
</feature>
<dbReference type="InterPro" id="IPR014956">
    <property type="entry name" value="ParBc_2"/>
</dbReference>
<dbReference type="Pfam" id="PF08857">
    <property type="entry name" value="ParBc_2"/>
    <property type="match status" value="1"/>
</dbReference>
<dbReference type="SUPFAM" id="SSF110849">
    <property type="entry name" value="ParB/Sulfiredoxin"/>
    <property type="match status" value="1"/>
</dbReference>
<dbReference type="Proteomes" id="UP000501179">
    <property type="component" value="Chromosome"/>
</dbReference>
<accession>A0A6G9GXH5</accession>